<dbReference type="OrthoDB" id="5459461at2"/>
<comment type="caution">
    <text evidence="2">The sequence shown here is derived from an EMBL/GenBank/DDBJ whole genome shotgun (WGS) entry which is preliminary data.</text>
</comment>
<protein>
    <recommendedName>
        <fullName evidence="1">DinB-like domain-containing protein</fullName>
    </recommendedName>
</protein>
<evidence type="ECO:0000313" key="2">
    <source>
        <dbReference type="EMBL" id="OMD43073.1"/>
    </source>
</evidence>
<dbReference type="InterPro" id="IPR034660">
    <property type="entry name" value="DinB/YfiT-like"/>
</dbReference>
<proteinExistence type="predicted"/>
<evidence type="ECO:0000259" key="1">
    <source>
        <dbReference type="Pfam" id="PF12867"/>
    </source>
</evidence>
<sequence>MNTTMVDVLKGQFEPTLEMLTRLVEECPDELWFDRQTNYWKHIFHAITGIQFWFRQGSEVFHIPTLNKDITPDLDKECTEDPTKAEMGAYVQEMIEKAHSFIEPLNDQSIFEPCDVYNEFTKADVILMQIRHIQHHVGYCNHILNSHNHKAVQWLG</sequence>
<dbReference type="InterPro" id="IPR024775">
    <property type="entry name" value="DinB-like"/>
</dbReference>
<reference evidence="2 3" key="1">
    <citation type="submission" date="2016-10" db="EMBL/GenBank/DDBJ databases">
        <title>Paenibacillus species isolates.</title>
        <authorList>
            <person name="Beno S.M."/>
        </authorList>
    </citation>
    <scope>NUCLEOTIDE SEQUENCE [LARGE SCALE GENOMIC DNA]</scope>
    <source>
        <strain evidence="2 3">FSL H7-0710</strain>
    </source>
</reference>
<dbReference type="AlphaFoldDB" id="A0A1R0Y6T2"/>
<accession>A0A1R0Y6T2</accession>
<dbReference type="Gene3D" id="1.20.120.450">
    <property type="entry name" value="dinb family like domain"/>
    <property type="match status" value="1"/>
</dbReference>
<name>A0A1R0Y6T2_9BACL</name>
<gene>
    <name evidence="2" type="ORF">BSK52_06145</name>
</gene>
<dbReference type="Pfam" id="PF12867">
    <property type="entry name" value="DinB_2"/>
    <property type="match status" value="1"/>
</dbReference>
<dbReference type="SUPFAM" id="SSF109854">
    <property type="entry name" value="DinB/YfiT-like putative metalloenzymes"/>
    <property type="match status" value="1"/>
</dbReference>
<feature type="domain" description="DinB-like" evidence="1">
    <location>
        <begin position="12"/>
        <end position="139"/>
    </location>
</feature>
<dbReference type="Proteomes" id="UP000187439">
    <property type="component" value="Unassembled WGS sequence"/>
</dbReference>
<dbReference type="EMBL" id="MPTC01000003">
    <property type="protein sequence ID" value="OMD43073.1"/>
    <property type="molecule type" value="Genomic_DNA"/>
</dbReference>
<dbReference type="RefSeq" id="WP_076117750.1">
    <property type="nucleotide sequence ID" value="NZ_MPTC01000003.1"/>
</dbReference>
<organism evidence="2 3">
    <name type="scientific">Paenibacillus odorifer</name>
    <dbReference type="NCBI Taxonomy" id="189426"/>
    <lineage>
        <taxon>Bacteria</taxon>
        <taxon>Bacillati</taxon>
        <taxon>Bacillota</taxon>
        <taxon>Bacilli</taxon>
        <taxon>Bacillales</taxon>
        <taxon>Paenibacillaceae</taxon>
        <taxon>Paenibacillus</taxon>
    </lineage>
</organism>
<evidence type="ECO:0000313" key="3">
    <source>
        <dbReference type="Proteomes" id="UP000187439"/>
    </source>
</evidence>